<feature type="compositionally biased region" description="Basic residues" evidence="1">
    <location>
        <begin position="390"/>
        <end position="400"/>
    </location>
</feature>
<dbReference type="eggNOG" id="ENOG502QSBU">
    <property type="taxonomic scope" value="Eukaryota"/>
</dbReference>
<dbReference type="VEuPathDB" id="FungiDB:G647_02194"/>
<reference evidence="3" key="1">
    <citation type="submission" date="2015-07" db="EMBL/GenBank/DDBJ databases">
        <authorList>
            <person name="Teixeira M.M."/>
            <person name="Souza R.C."/>
            <person name="Almeida L.G."/>
            <person name="Vicente V.A."/>
            <person name="de Hoog S."/>
            <person name="Bocca A.L."/>
            <person name="de Almeida S.R."/>
            <person name="Vasconcelos A.T."/>
            <person name="Felipe M.S."/>
        </authorList>
    </citation>
    <scope>NUCLEOTIDE SEQUENCE [LARGE SCALE GENOMIC DNA]</scope>
    <source>
        <strain evidence="3">KSF</strain>
    </source>
</reference>
<evidence type="ECO:0000313" key="3">
    <source>
        <dbReference type="Proteomes" id="UP000094526"/>
    </source>
</evidence>
<feature type="region of interest" description="Disordered" evidence="1">
    <location>
        <begin position="199"/>
        <end position="465"/>
    </location>
</feature>
<keyword evidence="3" id="KW-1185">Reference proteome</keyword>
<dbReference type="EMBL" id="LGRB01000014">
    <property type="protein sequence ID" value="OCT47235.1"/>
    <property type="molecule type" value="Genomic_DNA"/>
</dbReference>
<feature type="compositionally biased region" description="Polar residues" evidence="1">
    <location>
        <begin position="248"/>
        <end position="272"/>
    </location>
</feature>
<evidence type="ECO:0000256" key="1">
    <source>
        <dbReference type="SAM" id="MobiDB-lite"/>
    </source>
</evidence>
<comment type="caution">
    <text evidence="2">The sequence shown here is derived from an EMBL/GenBank/DDBJ whole genome shotgun (WGS) entry which is preliminary data.</text>
</comment>
<dbReference type="OrthoDB" id="20105at2759"/>
<dbReference type="STRING" id="86049.A0A1C1CFC7"/>
<dbReference type="Proteomes" id="UP000094526">
    <property type="component" value="Unassembled WGS sequence"/>
</dbReference>
<feature type="region of interest" description="Disordered" evidence="1">
    <location>
        <begin position="1"/>
        <end position="128"/>
    </location>
</feature>
<feature type="compositionally biased region" description="Basic and acidic residues" evidence="1">
    <location>
        <begin position="107"/>
        <end position="128"/>
    </location>
</feature>
<protein>
    <submittedName>
        <fullName evidence="2">Uncharacterized protein</fullName>
    </submittedName>
</protein>
<dbReference type="AlphaFoldDB" id="A0A1C1CFC7"/>
<dbReference type="VEuPathDB" id="FungiDB:CLCR_02435"/>
<feature type="compositionally biased region" description="Low complexity" evidence="1">
    <location>
        <begin position="229"/>
        <end position="247"/>
    </location>
</feature>
<sequence>MLLALDPPNHMSKDIKPPHDYQFYHKPTPSRYSPPESPRNLPSFFEESRMNNSHRGLPPLPTGLPGGLNLPHPERGHSTAPPPLGHLPAPPSQWAGQDESMRSWLHAKAEEDRRKQEEEKTRQEGLRLDQRRIEQDMLRESLQGGIPPPMVPLIFAGIGGGNLPGHTLEWAQQYLASLTIQNQQQQQQIQAQQQQLHHQQIQQQQQQQTSPDMHRDSRMISANPYGVHQSLHPPQSAQPSAAAPSTQGRGSISGSTGASAPLSRLNTTEFIPSSTTSQTSRQQLPPLQQAQTASSEQSSGPGLFFHHWTPPNPTTASAGNQPPTPSGKSAHGSPFSQHAASHLRSDYQNSPKKRKALGGHGVPVPPTSQLSDPTQPMSSRSSREREMSPSHRHRATRHSRQNSDASSREQEVGGRNIARPSSRQQRNELSGAAGPDPRRQLTGSSTSGSSEDNPLRYEGSHSETR</sequence>
<feature type="compositionally biased region" description="Pro residues" evidence="1">
    <location>
        <begin position="80"/>
        <end position="91"/>
    </location>
</feature>
<evidence type="ECO:0000313" key="2">
    <source>
        <dbReference type="EMBL" id="OCT47235.1"/>
    </source>
</evidence>
<name>A0A1C1CFC7_9EURO</name>
<accession>A0A1C1CFC7</accession>
<feature type="compositionally biased region" description="Low complexity" evidence="1">
    <location>
        <begin position="273"/>
        <end position="299"/>
    </location>
</feature>
<gene>
    <name evidence="2" type="ORF">CLCR_02435</name>
</gene>
<feature type="compositionally biased region" description="Basic and acidic residues" evidence="1">
    <location>
        <begin position="453"/>
        <end position="465"/>
    </location>
</feature>
<feature type="compositionally biased region" description="Polar residues" evidence="1">
    <location>
        <begin position="419"/>
        <end position="428"/>
    </location>
</feature>
<feature type="compositionally biased region" description="Low complexity" evidence="1">
    <location>
        <begin position="199"/>
        <end position="208"/>
    </location>
</feature>
<proteinExistence type="predicted"/>
<feature type="compositionally biased region" description="Basic and acidic residues" evidence="1">
    <location>
        <begin position="11"/>
        <end position="23"/>
    </location>
</feature>
<feature type="compositionally biased region" description="Polar residues" evidence="1">
    <location>
        <begin position="441"/>
        <end position="452"/>
    </location>
</feature>
<organism evidence="2 3">
    <name type="scientific">Cladophialophora carrionii</name>
    <dbReference type="NCBI Taxonomy" id="86049"/>
    <lineage>
        <taxon>Eukaryota</taxon>
        <taxon>Fungi</taxon>
        <taxon>Dikarya</taxon>
        <taxon>Ascomycota</taxon>
        <taxon>Pezizomycotina</taxon>
        <taxon>Eurotiomycetes</taxon>
        <taxon>Chaetothyriomycetidae</taxon>
        <taxon>Chaetothyriales</taxon>
        <taxon>Herpotrichiellaceae</taxon>
        <taxon>Cladophialophora</taxon>
    </lineage>
</organism>